<organism evidence="2 3">
    <name type="scientific">Cercophora newfieldiana</name>
    <dbReference type="NCBI Taxonomy" id="92897"/>
    <lineage>
        <taxon>Eukaryota</taxon>
        <taxon>Fungi</taxon>
        <taxon>Dikarya</taxon>
        <taxon>Ascomycota</taxon>
        <taxon>Pezizomycotina</taxon>
        <taxon>Sordariomycetes</taxon>
        <taxon>Sordariomycetidae</taxon>
        <taxon>Sordariales</taxon>
        <taxon>Lasiosphaeriaceae</taxon>
        <taxon>Cercophora</taxon>
    </lineage>
</organism>
<sequence length="152" mass="17157">MARWFFLLRAAAQHRLFITAFANLADTIHSLLHYQHEQQSLGGSRLHSMRAIVRSQFTQQRAVSDEVRQKLYENLQANTTSDGCRELRALGFGFESSWLALVDGASKGKDAVKLGVASGVARWKAFCHLMSHTKPHITVCHYRSTWSPRGSE</sequence>
<feature type="signal peptide" evidence="1">
    <location>
        <begin position="1"/>
        <end position="22"/>
    </location>
</feature>
<keyword evidence="3" id="KW-1185">Reference proteome</keyword>
<evidence type="ECO:0000256" key="1">
    <source>
        <dbReference type="SAM" id="SignalP"/>
    </source>
</evidence>
<evidence type="ECO:0000313" key="2">
    <source>
        <dbReference type="EMBL" id="KAK0641292.1"/>
    </source>
</evidence>
<dbReference type="EMBL" id="JAULSV010000006">
    <property type="protein sequence ID" value="KAK0641292.1"/>
    <property type="molecule type" value="Genomic_DNA"/>
</dbReference>
<accession>A0AA39XXP4</accession>
<protein>
    <submittedName>
        <fullName evidence="2">Uncharacterized protein</fullName>
    </submittedName>
</protein>
<dbReference type="AlphaFoldDB" id="A0AA39XXP4"/>
<gene>
    <name evidence="2" type="ORF">B0T16DRAFT_213255</name>
</gene>
<dbReference type="Proteomes" id="UP001174936">
    <property type="component" value="Unassembled WGS sequence"/>
</dbReference>
<evidence type="ECO:0000313" key="3">
    <source>
        <dbReference type="Proteomes" id="UP001174936"/>
    </source>
</evidence>
<name>A0AA39XXP4_9PEZI</name>
<comment type="caution">
    <text evidence="2">The sequence shown here is derived from an EMBL/GenBank/DDBJ whole genome shotgun (WGS) entry which is preliminary data.</text>
</comment>
<keyword evidence="1" id="KW-0732">Signal</keyword>
<proteinExistence type="predicted"/>
<reference evidence="2" key="1">
    <citation type="submission" date="2023-06" db="EMBL/GenBank/DDBJ databases">
        <title>Genome-scale phylogeny and comparative genomics of the fungal order Sordariales.</title>
        <authorList>
            <consortium name="Lawrence Berkeley National Laboratory"/>
            <person name="Hensen N."/>
            <person name="Bonometti L."/>
            <person name="Westerberg I."/>
            <person name="Brannstrom I.O."/>
            <person name="Guillou S."/>
            <person name="Cros-Aarteil S."/>
            <person name="Calhoun S."/>
            <person name="Haridas S."/>
            <person name="Kuo A."/>
            <person name="Mondo S."/>
            <person name="Pangilinan J."/>
            <person name="Riley R."/>
            <person name="Labutti K."/>
            <person name="Andreopoulos B."/>
            <person name="Lipzen A."/>
            <person name="Chen C."/>
            <person name="Yanf M."/>
            <person name="Daum C."/>
            <person name="Ng V."/>
            <person name="Clum A."/>
            <person name="Steindorff A."/>
            <person name="Ohm R."/>
            <person name="Martin F."/>
            <person name="Silar P."/>
            <person name="Natvig D."/>
            <person name="Lalanne C."/>
            <person name="Gautier V."/>
            <person name="Ament-Velasquez S.L."/>
            <person name="Kruys A."/>
            <person name="Hutchinson M.I."/>
            <person name="Powell A.J."/>
            <person name="Barry K."/>
            <person name="Miller A.N."/>
            <person name="Grigoriev I.V."/>
            <person name="Debuchy R."/>
            <person name="Gladieux P."/>
            <person name="Thoren M.H."/>
            <person name="Johannesson H."/>
        </authorList>
    </citation>
    <scope>NUCLEOTIDE SEQUENCE</scope>
    <source>
        <strain evidence="2">SMH2532-1</strain>
    </source>
</reference>
<feature type="chain" id="PRO_5041438827" evidence="1">
    <location>
        <begin position="23"/>
        <end position="152"/>
    </location>
</feature>